<dbReference type="EMBL" id="JAHRIP010065227">
    <property type="protein sequence ID" value="MEQ2305626.1"/>
    <property type="molecule type" value="Genomic_DNA"/>
</dbReference>
<feature type="compositionally biased region" description="Basic and acidic residues" evidence="1">
    <location>
        <begin position="81"/>
        <end position="98"/>
    </location>
</feature>
<protein>
    <submittedName>
        <fullName evidence="2">Uncharacterized protein</fullName>
    </submittedName>
</protein>
<evidence type="ECO:0000313" key="3">
    <source>
        <dbReference type="Proteomes" id="UP001469553"/>
    </source>
</evidence>
<accession>A0ABV0ZJD5</accession>
<keyword evidence="3" id="KW-1185">Reference proteome</keyword>
<name>A0ABV0ZJD5_9TELE</name>
<evidence type="ECO:0000313" key="2">
    <source>
        <dbReference type="EMBL" id="MEQ2305626.1"/>
    </source>
</evidence>
<feature type="region of interest" description="Disordered" evidence="1">
    <location>
        <begin position="68"/>
        <end position="98"/>
    </location>
</feature>
<reference evidence="2 3" key="1">
    <citation type="submission" date="2021-06" db="EMBL/GenBank/DDBJ databases">
        <authorList>
            <person name="Palmer J.M."/>
        </authorList>
    </citation>
    <scope>NUCLEOTIDE SEQUENCE [LARGE SCALE GENOMIC DNA]</scope>
    <source>
        <strain evidence="2 3">AS_MEX2019</strain>
        <tissue evidence="2">Muscle</tissue>
    </source>
</reference>
<organism evidence="2 3">
    <name type="scientific">Ameca splendens</name>
    <dbReference type="NCBI Taxonomy" id="208324"/>
    <lineage>
        <taxon>Eukaryota</taxon>
        <taxon>Metazoa</taxon>
        <taxon>Chordata</taxon>
        <taxon>Craniata</taxon>
        <taxon>Vertebrata</taxon>
        <taxon>Euteleostomi</taxon>
        <taxon>Actinopterygii</taxon>
        <taxon>Neopterygii</taxon>
        <taxon>Teleostei</taxon>
        <taxon>Neoteleostei</taxon>
        <taxon>Acanthomorphata</taxon>
        <taxon>Ovalentaria</taxon>
        <taxon>Atherinomorphae</taxon>
        <taxon>Cyprinodontiformes</taxon>
        <taxon>Goodeidae</taxon>
        <taxon>Ameca</taxon>
    </lineage>
</organism>
<comment type="caution">
    <text evidence="2">The sequence shown here is derived from an EMBL/GenBank/DDBJ whole genome shotgun (WGS) entry which is preliminary data.</text>
</comment>
<evidence type="ECO:0000256" key="1">
    <source>
        <dbReference type="SAM" id="MobiDB-lite"/>
    </source>
</evidence>
<dbReference type="Proteomes" id="UP001469553">
    <property type="component" value="Unassembled WGS sequence"/>
</dbReference>
<sequence>MAAKLGRKRQSPVWDYFEFDCILDTSKYLVVEQDQICGQFLKGKNPTNLKVHLKSSNKRANLAYLEKVKEHAQSSSAGSEGKPKQSSEMHPETTPEKH</sequence>
<proteinExistence type="predicted"/>
<gene>
    <name evidence="2" type="ORF">AMECASPLE_039679</name>
</gene>